<dbReference type="InterPro" id="IPR019811">
    <property type="entry name" value="HDH_CS"/>
</dbReference>
<keyword evidence="14" id="KW-1185">Reference proteome</keyword>
<organism evidence="13 14">
    <name type="scientific">Hyphobacterium marinum</name>
    <dbReference type="NCBI Taxonomy" id="3116574"/>
    <lineage>
        <taxon>Bacteria</taxon>
        <taxon>Pseudomonadati</taxon>
        <taxon>Pseudomonadota</taxon>
        <taxon>Alphaproteobacteria</taxon>
        <taxon>Maricaulales</taxon>
        <taxon>Maricaulaceae</taxon>
        <taxon>Hyphobacterium</taxon>
    </lineage>
</organism>
<keyword evidence="7" id="KW-0791">Threonine biosynthesis</keyword>
<gene>
    <name evidence="13" type="ORF">V0U35_03730</name>
</gene>
<dbReference type="RefSeq" id="WP_330195312.1">
    <property type="nucleotide sequence ID" value="NZ_JAZDRO010000001.1"/>
</dbReference>
<evidence type="ECO:0000313" key="14">
    <source>
        <dbReference type="Proteomes" id="UP001310692"/>
    </source>
</evidence>
<evidence type="ECO:0000256" key="9">
    <source>
        <dbReference type="ARBA" id="ARBA00023167"/>
    </source>
</evidence>
<evidence type="ECO:0000256" key="2">
    <source>
        <dbReference type="ARBA" id="ARBA00005062"/>
    </source>
</evidence>
<evidence type="ECO:0000256" key="7">
    <source>
        <dbReference type="ARBA" id="ARBA00022697"/>
    </source>
</evidence>
<dbReference type="Gene3D" id="3.30.360.10">
    <property type="entry name" value="Dihydrodipicolinate Reductase, domain 2"/>
    <property type="match status" value="1"/>
</dbReference>
<comment type="pathway">
    <text evidence="1">Amino-acid biosynthesis; L-threonine biosynthesis; L-threonine from L-aspartate: step 3/5.</text>
</comment>
<evidence type="ECO:0000256" key="10">
    <source>
        <dbReference type="RuleBase" id="RU004171"/>
    </source>
</evidence>
<comment type="caution">
    <text evidence="13">The sequence shown here is derived from an EMBL/GenBank/DDBJ whole genome shotgun (WGS) entry which is preliminary data.</text>
</comment>
<dbReference type="EC" id="1.1.1.3" evidence="4"/>
<evidence type="ECO:0000256" key="6">
    <source>
        <dbReference type="ARBA" id="ARBA00022605"/>
    </source>
</evidence>
<name>A0ABU7LX63_9PROT</name>
<evidence type="ECO:0000256" key="5">
    <source>
        <dbReference type="ARBA" id="ARBA00013376"/>
    </source>
</evidence>
<dbReference type="Gene3D" id="3.40.50.720">
    <property type="entry name" value="NAD(P)-binding Rossmann-like Domain"/>
    <property type="match status" value="1"/>
</dbReference>
<accession>A0ABU7LX63</accession>
<keyword evidence="8" id="KW-0560">Oxidoreductase</keyword>
<dbReference type="Pfam" id="PF00742">
    <property type="entry name" value="Homoserine_dh"/>
    <property type="match status" value="1"/>
</dbReference>
<keyword evidence="6" id="KW-0028">Amino-acid biosynthesis</keyword>
<dbReference type="SUPFAM" id="SSF51735">
    <property type="entry name" value="NAD(P)-binding Rossmann-fold domains"/>
    <property type="match status" value="1"/>
</dbReference>
<dbReference type="PANTHER" id="PTHR43331">
    <property type="entry name" value="HOMOSERINE DEHYDROGENASE"/>
    <property type="match status" value="1"/>
</dbReference>
<feature type="domain" description="Aspartate/homoserine dehydrogenase NAD-binding" evidence="12">
    <location>
        <begin position="25"/>
        <end position="123"/>
    </location>
</feature>
<keyword evidence="9" id="KW-0486">Methionine biosynthesis</keyword>
<dbReference type="Proteomes" id="UP001310692">
    <property type="component" value="Unassembled WGS sequence"/>
</dbReference>
<dbReference type="InterPro" id="IPR001342">
    <property type="entry name" value="HDH_cat"/>
</dbReference>
<evidence type="ECO:0000256" key="4">
    <source>
        <dbReference type="ARBA" id="ARBA00013213"/>
    </source>
</evidence>
<dbReference type="Pfam" id="PF03447">
    <property type="entry name" value="NAD_binding_3"/>
    <property type="match status" value="1"/>
</dbReference>
<dbReference type="PANTHER" id="PTHR43331:SF1">
    <property type="entry name" value="HOMOSERINE DEHYDROGENASE"/>
    <property type="match status" value="1"/>
</dbReference>
<dbReference type="EMBL" id="JAZDRO010000001">
    <property type="protein sequence ID" value="MEE2565780.1"/>
    <property type="molecule type" value="Genomic_DNA"/>
</dbReference>
<reference evidence="13 14" key="1">
    <citation type="submission" date="2024-01" db="EMBL/GenBank/DDBJ databases">
        <title>Hyphobacterium bacterium isolated from marine sediment.</title>
        <authorList>
            <person name="Zhao S."/>
        </authorList>
    </citation>
    <scope>NUCLEOTIDE SEQUENCE [LARGE SCALE GENOMIC DNA]</scope>
    <source>
        <strain evidence="13 14">Y60-23</strain>
    </source>
</reference>
<comment type="pathway">
    <text evidence="2">Amino-acid biosynthesis; L-methionine biosynthesis via de novo pathway; L-homoserine from L-aspartate: step 3/3.</text>
</comment>
<comment type="similarity">
    <text evidence="3 10">Belongs to the homoserine dehydrogenase family.</text>
</comment>
<dbReference type="InterPro" id="IPR005106">
    <property type="entry name" value="Asp/hSer_DH_NAD-bd"/>
</dbReference>
<evidence type="ECO:0000256" key="1">
    <source>
        <dbReference type="ARBA" id="ARBA00005056"/>
    </source>
</evidence>
<evidence type="ECO:0000313" key="13">
    <source>
        <dbReference type="EMBL" id="MEE2565780.1"/>
    </source>
</evidence>
<evidence type="ECO:0000256" key="3">
    <source>
        <dbReference type="ARBA" id="ARBA00006753"/>
    </source>
</evidence>
<dbReference type="SUPFAM" id="SSF55347">
    <property type="entry name" value="Glyceraldehyde-3-phosphate dehydrogenase-like, C-terminal domain"/>
    <property type="match status" value="1"/>
</dbReference>
<evidence type="ECO:0000256" key="8">
    <source>
        <dbReference type="ARBA" id="ARBA00023002"/>
    </source>
</evidence>
<sequence length="322" mass="33201">MSASSTLLDPVRPARAVPLRAVLLGCGTVGGGVAAALPQGLSLSGVLTRTRRDGVGPNTPVFSRLQDIQALHPHIVIETLPGGPLAEAALDWAVGISAHVVTANKAAVARRPDLVRRARAQNTAFACSAAVGGGVPVLESIERLQVSGHPPASVRAVLNGTSNFVLDRLADGGSLDEAVPAAQQAGFAEADPSADLDGLDAAAKLVLIARTAWDVDLDPDAIPVQSIRDLPAGAALRAAQAGVRLRQVARLDRTDTGLHASVTLEAVRLDDPLARARREENVVILTSPSRPPLILSGKGAGRGPTSASVLGDVRRVLSGHWR</sequence>
<evidence type="ECO:0000259" key="11">
    <source>
        <dbReference type="Pfam" id="PF00742"/>
    </source>
</evidence>
<dbReference type="InterPro" id="IPR036291">
    <property type="entry name" value="NAD(P)-bd_dom_sf"/>
</dbReference>
<proteinExistence type="inferred from homology"/>
<dbReference type="PROSITE" id="PS01042">
    <property type="entry name" value="HOMOSER_DHGENASE"/>
    <property type="match status" value="1"/>
</dbReference>
<protein>
    <recommendedName>
        <fullName evidence="5">Homoserine dehydrogenase</fullName>
        <ecNumber evidence="4">1.1.1.3</ecNumber>
    </recommendedName>
</protein>
<evidence type="ECO:0000259" key="12">
    <source>
        <dbReference type="Pfam" id="PF03447"/>
    </source>
</evidence>
<feature type="domain" description="Homoserine dehydrogenase catalytic" evidence="11">
    <location>
        <begin position="136"/>
        <end position="313"/>
    </location>
</feature>